<name>A0A218Z9C3_9HELO</name>
<protein>
    <submittedName>
        <fullName evidence="2">Uncharacterized protein</fullName>
    </submittedName>
</protein>
<evidence type="ECO:0000313" key="3">
    <source>
        <dbReference type="Proteomes" id="UP000242519"/>
    </source>
</evidence>
<gene>
    <name evidence="2" type="ORF">B2J93_5710</name>
</gene>
<reference evidence="2 3" key="1">
    <citation type="submission" date="2017-04" db="EMBL/GenBank/DDBJ databases">
        <title>Draft genome sequence of Marssonina coronaria NL1: causal agent of apple blotch.</title>
        <authorList>
            <person name="Cheng Q."/>
        </authorList>
    </citation>
    <scope>NUCLEOTIDE SEQUENCE [LARGE SCALE GENOMIC DNA]</scope>
    <source>
        <strain evidence="2 3">NL1</strain>
    </source>
</reference>
<dbReference type="AlphaFoldDB" id="A0A218Z9C3"/>
<feature type="signal peptide" evidence="1">
    <location>
        <begin position="1"/>
        <end position="19"/>
    </location>
</feature>
<sequence>MYWSSAIAVVALSAGSVQTTSRCFADNCLRAVIASSQKPFASSALKDCLSALVTTVTVTPTPVTSLVRVTQTAASVTLTRTISASTVVSTTVSQTSYQTSTQVISTTQTSSVSFTITQTVNPVVTATTYASVTTTVTSVVPCGGTKKRFVKLARNGEEKKLVWFTKPGLLVQPATRRAVETPLAYPSYASACSGTARYSSACSCLGLTLKTTTTTAIASTKTSTAYATTTPTTTTLVTQVSSSAVTVTTTIVVLVTTSTTSTSVSVVSVPVTVTSAIPIATLVTQTVTVGVTATSTAAGCATTCPADSSYLIQEFCYDGSSCDIAPVCEIFPNMDACFARCDGPCLGASYEESTLYCNFFNDCCT</sequence>
<keyword evidence="1" id="KW-0732">Signal</keyword>
<accession>A0A218Z9C3</accession>
<evidence type="ECO:0000256" key="1">
    <source>
        <dbReference type="SAM" id="SignalP"/>
    </source>
</evidence>
<evidence type="ECO:0000313" key="2">
    <source>
        <dbReference type="EMBL" id="OWP04691.1"/>
    </source>
</evidence>
<dbReference type="STRING" id="503106.A0A218Z9C3"/>
<proteinExistence type="predicted"/>
<dbReference type="Proteomes" id="UP000242519">
    <property type="component" value="Unassembled WGS sequence"/>
</dbReference>
<organism evidence="2 3">
    <name type="scientific">Diplocarpon coronariae</name>
    <dbReference type="NCBI Taxonomy" id="2795749"/>
    <lineage>
        <taxon>Eukaryota</taxon>
        <taxon>Fungi</taxon>
        <taxon>Dikarya</taxon>
        <taxon>Ascomycota</taxon>
        <taxon>Pezizomycotina</taxon>
        <taxon>Leotiomycetes</taxon>
        <taxon>Helotiales</taxon>
        <taxon>Drepanopezizaceae</taxon>
        <taxon>Diplocarpon</taxon>
    </lineage>
</organism>
<keyword evidence="3" id="KW-1185">Reference proteome</keyword>
<dbReference type="EMBL" id="MZNU01000095">
    <property type="protein sequence ID" value="OWP04691.1"/>
    <property type="molecule type" value="Genomic_DNA"/>
</dbReference>
<dbReference type="InParanoid" id="A0A218Z9C3"/>
<feature type="chain" id="PRO_5012374829" evidence="1">
    <location>
        <begin position="20"/>
        <end position="365"/>
    </location>
</feature>
<dbReference type="OrthoDB" id="3565336at2759"/>
<comment type="caution">
    <text evidence="2">The sequence shown here is derived from an EMBL/GenBank/DDBJ whole genome shotgun (WGS) entry which is preliminary data.</text>
</comment>